<evidence type="ECO:0000313" key="2">
    <source>
        <dbReference type="Proteomes" id="UP001348641"/>
    </source>
</evidence>
<sequence>MATVSSASKLVAAAARTRLRPLGLRQRGRSRLWLDDRGWWLGLVEFPPPRWSQGSGLHVGAMWLWQDVDHFTFNVSERLRGAADYRDDAQFAQVAEELALLARERIEELRCNFVDLASVGRYMAVQPIGRGLVWEPWNAGVVAALAGDTAVAQKRLSAVLREDPLVPWIDEAQGAARELLHMVHDQRAVRDWVVDRVSSCRQRLALESPEPTEEALARIF</sequence>
<proteinExistence type="predicted"/>
<protein>
    <recommendedName>
        <fullName evidence="3">DUF4304 domain-containing protein</fullName>
    </recommendedName>
</protein>
<reference evidence="1 2" key="1">
    <citation type="submission" date="2023-07" db="EMBL/GenBank/DDBJ databases">
        <authorList>
            <person name="Girao M."/>
            <person name="Carvalho M.F."/>
        </authorList>
    </citation>
    <scope>NUCLEOTIDE SEQUENCE [LARGE SCALE GENOMIC DNA]</scope>
    <source>
        <strain evidence="1 2">66/93</strain>
    </source>
</reference>
<dbReference type="EMBL" id="JAUUCC010000040">
    <property type="protein sequence ID" value="MEE2052157.1"/>
    <property type="molecule type" value="Genomic_DNA"/>
</dbReference>
<gene>
    <name evidence="1" type="ORF">Q8A49_16785</name>
</gene>
<evidence type="ECO:0008006" key="3">
    <source>
        <dbReference type="Google" id="ProtNLM"/>
    </source>
</evidence>
<dbReference type="Proteomes" id="UP001348641">
    <property type="component" value="Unassembled WGS sequence"/>
</dbReference>
<evidence type="ECO:0000313" key="1">
    <source>
        <dbReference type="EMBL" id="MEE2052157.1"/>
    </source>
</evidence>
<name>A0ABU7KSA0_9ACTN</name>
<accession>A0ABU7KSA0</accession>
<organism evidence="1 2">
    <name type="scientific">Nocardiopsis tropica</name>
    <dbReference type="NCBI Taxonomy" id="109330"/>
    <lineage>
        <taxon>Bacteria</taxon>
        <taxon>Bacillati</taxon>
        <taxon>Actinomycetota</taxon>
        <taxon>Actinomycetes</taxon>
        <taxon>Streptosporangiales</taxon>
        <taxon>Nocardiopsidaceae</taxon>
        <taxon>Nocardiopsis</taxon>
    </lineage>
</organism>
<dbReference type="RefSeq" id="WP_330159201.1">
    <property type="nucleotide sequence ID" value="NZ_BAAAJA010000004.1"/>
</dbReference>
<comment type="caution">
    <text evidence="1">The sequence shown here is derived from an EMBL/GenBank/DDBJ whole genome shotgun (WGS) entry which is preliminary data.</text>
</comment>